<evidence type="ECO:0000313" key="3">
    <source>
        <dbReference type="EMBL" id="MBE9028669.1"/>
    </source>
</evidence>
<dbReference type="NCBIfam" id="NF041518">
    <property type="entry name" value="choice_anch_Q"/>
    <property type="match status" value="1"/>
</dbReference>
<dbReference type="Gene3D" id="2.160.20.10">
    <property type="entry name" value="Single-stranded right-handed beta-helix, Pectin lyase-like"/>
    <property type="match status" value="1"/>
</dbReference>
<dbReference type="InterPro" id="IPR028994">
    <property type="entry name" value="Integrin_alpha_N"/>
</dbReference>
<evidence type="ECO:0000256" key="1">
    <source>
        <dbReference type="ARBA" id="ARBA00022729"/>
    </source>
</evidence>
<accession>A0A928Z1N1</accession>
<dbReference type="InterPro" id="IPR059226">
    <property type="entry name" value="Choice_anch_Q_dom"/>
</dbReference>
<keyword evidence="1" id="KW-0732">Signal</keyword>
<dbReference type="InterPro" id="IPR012334">
    <property type="entry name" value="Pectin_lyas_fold"/>
</dbReference>
<sequence length="811" mass="87216">MSQTVYVSLDGSDDNPGTLERPFRTIQTAIRSLPVGQGGTVLIRGGNYELTDAIRISDDEGGTPTSRLVIRNYNGENVSIDGTALDAANRVSGFILSSTQHVDIQGLEIFGGFTGISVVGSSRDIQVLNNVVHDTEFTGIAAFGLEGRTIRDVRVDGNTVYRTNLFNSSRPIDQPGGWGMGITFSLTEGGSVTNNLVYQNYGEGIGFTLANGAIASNNVVYDNFSVQMYLDNATNSVFQNNFVFNTSDAQYYRRYVDREEAAAGILLANESYENYNPNPLNNNLLRNNIVVGGSVVLGYGDFELGGGLQNTAIVNNTFYGNSTSRLVLDIDSDAHAGTVLFNNIFSSDGTAQALVELPDTLAGLNFTHNLWAGGDPAQAFNALTDINAVPLLFNPGGFDPSDYQLQGISPAIDRGAPTDGVIQDFAGELRIAGIDIGAQELNVSQLAFVAPKREEFRSSDFSGDGLGDAIWMNRVTGDVQFWQLGPNGAVGIQNFGRLAPSWTLRGVIDFTGDGQADALWQNQRTGEIGIWEMRGGTPVQTNIPAQLGANEWQVIALGDVNGDGKGDIVWRNGRTQDVGVWLMDGRNIQATAVLDRLASASRQLVDVADFNADGQSDLLWQQSDTGAVELWLMAEGTIAARVGLPSRPSSLGTIVGVNDFTGDGQDDLLWFDRQSGRVDLWEVNNGEVVDMRFVLQVGGADWRVLSVDDFVGGAQADVLWYSDRTGAVALWEMEGSTIRRGDVLAVGIDASWRVAGTQDVSGDGKADALWRNVNSGATGIWQFGVDANTDRLSWQSQLINASLDAAFQGYF</sequence>
<evidence type="ECO:0000259" key="2">
    <source>
        <dbReference type="Pfam" id="PF05048"/>
    </source>
</evidence>
<dbReference type="SUPFAM" id="SSF69318">
    <property type="entry name" value="Integrin alpha N-terminal domain"/>
    <property type="match status" value="1"/>
</dbReference>
<feature type="domain" description="Periplasmic copper-binding protein NosD beta helix" evidence="2">
    <location>
        <begin position="70"/>
        <end position="251"/>
    </location>
</feature>
<name>A0A928Z1N1_9CYAN</name>
<evidence type="ECO:0000313" key="4">
    <source>
        <dbReference type="Proteomes" id="UP000625316"/>
    </source>
</evidence>
<dbReference type="InterPro" id="IPR007742">
    <property type="entry name" value="NosD_dom"/>
</dbReference>
<gene>
    <name evidence="3" type="ORF">IQ266_02710</name>
</gene>
<dbReference type="SUPFAM" id="SSF51126">
    <property type="entry name" value="Pectin lyase-like"/>
    <property type="match status" value="1"/>
</dbReference>
<dbReference type="Gene3D" id="2.130.10.130">
    <property type="entry name" value="Integrin alpha, N-terminal"/>
    <property type="match status" value="1"/>
</dbReference>
<dbReference type="RefSeq" id="WP_264323494.1">
    <property type="nucleotide sequence ID" value="NZ_JADEXQ010000005.1"/>
</dbReference>
<keyword evidence="4" id="KW-1185">Reference proteome</keyword>
<dbReference type="PANTHER" id="PTHR46580">
    <property type="entry name" value="SENSOR KINASE-RELATED"/>
    <property type="match status" value="1"/>
</dbReference>
<dbReference type="InterPro" id="IPR006626">
    <property type="entry name" value="PbH1"/>
</dbReference>
<dbReference type="Pfam" id="PF13517">
    <property type="entry name" value="FG-GAP_3"/>
    <property type="match status" value="2"/>
</dbReference>
<comment type="caution">
    <text evidence="3">The sequence shown here is derived from an EMBL/GenBank/DDBJ whole genome shotgun (WGS) entry which is preliminary data.</text>
</comment>
<dbReference type="AlphaFoldDB" id="A0A928Z1N1"/>
<dbReference type="PANTHER" id="PTHR46580:SF2">
    <property type="entry name" value="MAM DOMAIN-CONTAINING PROTEIN"/>
    <property type="match status" value="1"/>
</dbReference>
<dbReference type="Pfam" id="PF05048">
    <property type="entry name" value="NosD"/>
    <property type="match status" value="1"/>
</dbReference>
<protein>
    <submittedName>
        <fullName evidence="3">Right-handed parallel beta-helix repeat-containing protein</fullName>
    </submittedName>
</protein>
<dbReference type="InterPro" id="IPR011050">
    <property type="entry name" value="Pectin_lyase_fold/virulence"/>
</dbReference>
<dbReference type="EMBL" id="JADEXQ010000005">
    <property type="protein sequence ID" value="MBE9028669.1"/>
    <property type="molecule type" value="Genomic_DNA"/>
</dbReference>
<dbReference type="Proteomes" id="UP000625316">
    <property type="component" value="Unassembled WGS sequence"/>
</dbReference>
<proteinExistence type="predicted"/>
<organism evidence="3 4">
    <name type="scientific">Romeriopsis navalis LEGE 11480</name>
    <dbReference type="NCBI Taxonomy" id="2777977"/>
    <lineage>
        <taxon>Bacteria</taxon>
        <taxon>Bacillati</taxon>
        <taxon>Cyanobacteriota</taxon>
        <taxon>Cyanophyceae</taxon>
        <taxon>Leptolyngbyales</taxon>
        <taxon>Leptolyngbyaceae</taxon>
        <taxon>Romeriopsis</taxon>
        <taxon>Romeriopsis navalis</taxon>
    </lineage>
</organism>
<dbReference type="SMART" id="SM00710">
    <property type="entry name" value="PbH1"/>
    <property type="match status" value="4"/>
</dbReference>
<dbReference type="InterPro" id="IPR013517">
    <property type="entry name" value="FG-GAP"/>
</dbReference>
<reference evidence="3" key="1">
    <citation type="submission" date="2020-10" db="EMBL/GenBank/DDBJ databases">
        <authorList>
            <person name="Castelo-Branco R."/>
            <person name="Eusebio N."/>
            <person name="Adriana R."/>
            <person name="Vieira A."/>
            <person name="Brugerolle De Fraissinette N."/>
            <person name="Rezende De Castro R."/>
            <person name="Schneider M.P."/>
            <person name="Vasconcelos V."/>
            <person name="Leao P.N."/>
        </authorList>
    </citation>
    <scope>NUCLEOTIDE SEQUENCE</scope>
    <source>
        <strain evidence="3">LEGE 11480</strain>
    </source>
</reference>